<dbReference type="Proteomes" id="UP000460435">
    <property type="component" value="Unassembled WGS sequence"/>
</dbReference>
<proteinExistence type="predicted"/>
<gene>
    <name evidence="2" type="ORF">F7O44_01160</name>
</gene>
<organism evidence="2 3">
    <name type="scientific">Phytoactinopolyspora mesophila</name>
    <dbReference type="NCBI Taxonomy" id="2650750"/>
    <lineage>
        <taxon>Bacteria</taxon>
        <taxon>Bacillati</taxon>
        <taxon>Actinomycetota</taxon>
        <taxon>Actinomycetes</taxon>
        <taxon>Jiangellales</taxon>
        <taxon>Jiangellaceae</taxon>
        <taxon>Phytoactinopolyspora</taxon>
    </lineage>
</organism>
<feature type="compositionally biased region" description="Basic and acidic residues" evidence="1">
    <location>
        <begin position="65"/>
        <end position="75"/>
    </location>
</feature>
<evidence type="ECO:0000313" key="2">
    <source>
        <dbReference type="EMBL" id="NDL55672.1"/>
    </source>
</evidence>
<feature type="region of interest" description="Disordered" evidence="1">
    <location>
        <begin position="65"/>
        <end position="84"/>
    </location>
</feature>
<keyword evidence="3" id="KW-1185">Reference proteome</keyword>
<sequence>MPMWSERVGSHIHVPTSHVTRKYRNLVGHPFASVMVDISRAGRDLRGVLIRGSVDLVGGDEARTLDPSTLRDGRRAASAGGGRLPVRGAAGGSAQLRYWVASGQRNGSIVACSTALR</sequence>
<comment type="caution">
    <text evidence="2">The sequence shown here is derived from an EMBL/GenBank/DDBJ whole genome shotgun (WGS) entry which is preliminary data.</text>
</comment>
<name>A0A7K3LYB8_9ACTN</name>
<dbReference type="EMBL" id="WLZY01000001">
    <property type="protein sequence ID" value="NDL55672.1"/>
    <property type="molecule type" value="Genomic_DNA"/>
</dbReference>
<dbReference type="AlphaFoldDB" id="A0A7K3LYB8"/>
<protein>
    <recommendedName>
        <fullName evidence="4">Pyridoxamine 5'-phosphate oxidase putative domain-containing protein</fullName>
    </recommendedName>
</protein>
<evidence type="ECO:0000256" key="1">
    <source>
        <dbReference type="SAM" id="MobiDB-lite"/>
    </source>
</evidence>
<evidence type="ECO:0008006" key="4">
    <source>
        <dbReference type="Google" id="ProtNLM"/>
    </source>
</evidence>
<evidence type="ECO:0000313" key="3">
    <source>
        <dbReference type="Proteomes" id="UP000460435"/>
    </source>
</evidence>
<dbReference type="InterPro" id="IPR012349">
    <property type="entry name" value="Split_barrel_FMN-bd"/>
</dbReference>
<accession>A0A7K3LYB8</accession>
<dbReference type="Gene3D" id="2.30.110.10">
    <property type="entry name" value="Electron Transport, Fmn-binding Protein, Chain A"/>
    <property type="match status" value="1"/>
</dbReference>
<dbReference type="SUPFAM" id="SSF50475">
    <property type="entry name" value="FMN-binding split barrel"/>
    <property type="match status" value="1"/>
</dbReference>
<reference evidence="2 3" key="1">
    <citation type="submission" date="2019-11" db="EMBL/GenBank/DDBJ databases">
        <authorList>
            <person name="Li X.-J."/>
            <person name="Feng X.-M."/>
        </authorList>
    </citation>
    <scope>NUCLEOTIDE SEQUENCE [LARGE SCALE GENOMIC DNA]</scope>
    <source>
        <strain evidence="2 3">XMNu-373</strain>
    </source>
</reference>